<evidence type="ECO:0000256" key="1">
    <source>
        <dbReference type="ARBA" id="ARBA00022448"/>
    </source>
</evidence>
<protein>
    <recommendedName>
        <fullName evidence="8">Lipoprotein-releasing system ATP-binding protein LolD</fullName>
        <ecNumber evidence="8">7.6.2.-</ecNumber>
    </recommendedName>
</protein>
<dbReference type="GO" id="GO:0022857">
    <property type="term" value="F:transmembrane transporter activity"/>
    <property type="evidence" value="ECO:0007669"/>
    <property type="project" value="TreeGrafter"/>
</dbReference>
<evidence type="ECO:0000313" key="11">
    <source>
        <dbReference type="Proteomes" id="UP000588051"/>
    </source>
</evidence>
<dbReference type="InterPro" id="IPR027417">
    <property type="entry name" value="P-loop_NTPase"/>
</dbReference>
<keyword evidence="6 8" id="KW-1278">Translocase</keyword>
<evidence type="ECO:0000256" key="3">
    <source>
        <dbReference type="ARBA" id="ARBA00022519"/>
    </source>
</evidence>
<keyword evidence="10" id="KW-0449">Lipoprotein</keyword>
<keyword evidence="3 8" id="KW-0997">Cell inner membrane</keyword>
<proteinExistence type="inferred from homology"/>
<reference evidence="10 11" key="1">
    <citation type="submission" date="2020-06" db="EMBL/GenBank/DDBJ databases">
        <authorList>
            <person name="Qiu C."/>
            <person name="Liu Z."/>
        </authorList>
    </citation>
    <scope>NUCLEOTIDE SEQUENCE [LARGE SCALE GENOMIC DNA]</scope>
    <source>
        <strain evidence="10 11">EM 1</strain>
    </source>
</reference>
<dbReference type="GO" id="GO:0089705">
    <property type="term" value="P:protein localization to outer membrane"/>
    <property type="evidence" value="ECO:0007669"/>
    <property type="project" value="TreeGrafter"/>
</dbReference>
<dbReference type="CDD" id="cd03255">
    <property type="entry name" value="ABC_MJ0796_LolCDE_FtsE"/>
    <property type="match status" value="1"/>
</dbReference>
<dbReference type="PANTHER" id="PTHR24220">
    <property type="entry name" value="IMPORT ATP-BINDING PROTEIN"/>
    <property type="match status" value="1"/>
</dbReference>
<dbReference type="Gene3D" id="3.40.50.300">
    <property type="entry name" value="P-loop containing nucleotide triphosphate hydrolases"/>
    <property type="match status" value="1"/>
</dbReference>
<dbReference type="InterPro" id="IPR003439">
    <property type="entry name" value="ABC_transporter-like_ATP-bd"/>
</dbReference>
<evidence type="ECO:0000313" key="10">
    <source>
        <dbReference type="EMBL" id="NVO76651.1"/>
    </source>
</evidence>
<dbReference type="PROSITE" id="PS00211">
    <property type="entry name" value="ABC_TRANSPORTER_1"/>
    <property type="match status" value="1"/>
</dbReference>
<evidence type="ECO:0000256" key="7">
    <source>
        <dbReference type="ARBA" id="ARBA00023136"/>
    </source>
</evidence>
<dbReference type="GO" id="GO:0005524">
    <property type="term" value="F:ATP binding"/>
    <property type="evidence" value="ECO:0007669"/>
    <property type="project" value="UniProtKB-UniRule"/>
</dbReference>
<dbReference type="AlphaFoldDB" id="A0A850QAP3"/>
<keyword evidence="2 8" id="KW-1003">Cell membrane</keyword>
<dbReference type="InterPro" id="IPR011924">
    <property type="entry name" value="LolD_lipo_ATP-bd"/>
</dbReference>
<gene>
    <name evidence="8 10" type="primary">lolD</name>
    <name evidence="10" type="ORF">HV832_02220</name>
</gene>
<evidence type="ECO:0000256" key="5">
    <source>
        <dbReference type="ARBA" id="ARBA00022840"/>
    </source>
</evidence>
<evidence type="ECO:0000259" key="9">
    <source>
        <dbReference type="PROSITE" id="PS50893"/>
    </source>
</evidence>
<dbReference type="Pfam" id="PF00005">
    <property type="entry name" value="ABC_tran"/>
    <property type="match status" value="1"/>
</dbReference>
<comment type="similarity">
    <text evidence="8">Belongs to the ABC transporter superfamily. Lipoprotein translocase (TC 3.A.1.125) family.</text>
</comment>
<keyword evidence="1 8" id="KW-0813">Transport</keyword>
<dbReference type="NCBIfam" id="TIGR02211">
    <property type="entry name" value="LolD_lipo_ex"/>
    <property type="match status" value="1"/>
</dbReference>
<dbReference type="InterPro" id="IPR015854">
    <property type="entry name" value="ABC_transpr_LolD-like"/>
</dbReference>
<dbReference type="GO" id="GO:0044874">
    <property type="term" value="P:lipoprotein localization to outer membrane"/>
    <property type="evidence" value="ECO:0007669"/>
    <property type="project" value="TreeGrafter"/>
</dbReference>
<keyword evidence="7 8" id="KW-0472">Membrane</keyword>
<dbReference type="GO" id="GO:0016887">
    <property type="term" value="F:ATP hydrolysis activity"/>
    <property type="evidence" value="ECO:0007669"/>
    <property type="project" value="InterPro"/>
</dbReference>
<comment type="caution">
    <text evidence="10">The sequence shown here is derived from an EMBL/GenBank/DDBJ whole genome shotgun (WGS) entry which is preliminary data.</text>
</comment>
<keyword evidence="11" id="KW-1185">Reference proteome</keyword>
<sequence>MNVQTNEREVILSCQNLGKTFNEGAEAVSVLKGITLNVNKGERLAIIGASGSGKSTLLHLLGGLDTPTTGTVCLQGEDISNMSESARGAMRNRSLGFVYQFHHLLPEFSALDNVAMPLLIRRVPRSEAQQAAQQILQRVGLGHRVRHVPGELSGGERQRVALARALVTQPACVLADEPTGNLDGGTAQQVFALMLELSRTLGTAFVIVTHDAELASRCDRIFRLSDQGLLQQ</sequence>
<keyword evidence="4 8" id="KW-0547">Nucleotide-binding</keyword>
<dbReference type="GO" id="GO:0005886">
    <property type="term" value="C:plasma membrane"/>
    <property type="evidence" value="ECO:0007669"/>
    <property type="project" value="UniProtKB-SubCell"/>
</dbReference>
<organism evidence="10 11">
    <name type="scientific">Undibacterium oligocarboniphilum</name>
    <dbReference type="NCBI Taxonomy" id="666702"/>
    <lineage>
        <taxon>Bacteria</taxon>
        <taxon>Pseudomonadati</taxon>
        <taxon>Pseudomonadota</taxon>
        <taxon>Betaproteobacteria</taxon>
        <taxon>Burkholderiales</taxon>
        <taxon>Oxalobacteraceae</taxon>
        <taxon>Undibacterium</taxon>
    </lineage>
</organism>
<dbReference type="EMBL" id="JABXYJ010000001">
    <property type="protein sequence ID" value="NVO76651.1"/>
    <property type="molecule type" value="Genomic_DNA"/>
</dbReference>
<dbReference type="SUPFAM" id="SSF52540">
    <property type="entry name" value="P-loop containing nucleoside triphosphate hydrolases"/>
    <property type="match status" value="1"/>
</dbReference>
<evidence type="ECO:0000256" key="2">
    <source>
        <dbReference type="ARBA" id="ARBA00022475"/>
    </source>
</evidence>
<dbReference type="Proteomes" id="UP000588051">
    <property type="component" value="Unassembled WGS sequence"/>
</dbReference>
<comment type="subunit">
    <text evidence="8">The complex is composed of two ATP-binding proteins (LolD) and two transmembrane proteins (LolC and LolE).</text>
</comment>
<comment type="function">
    <text evidence="8">Part of the ABC transporter complex LolCDE involved in the translocation of mature outer membrane-directed lipoproteins, from the inner membrane to the periplasmic chaperone, LolA. Responsible for the formation of the LolA-lipoprotein complex in an ATP-dependent manner.</text>
</comment>
<name>A0A850QAP3_9BURK</name>
<comment type="subcellular location">
    <subcellularLocation>
        <location evidence="8">Cell inner membrane</location>
        <topology evidence="8">Peripheral membrane protein</topology>
    </subcellularLocation>
</comment>
<evidence type="ECO:0000256" key="6">
    <source>
        <dbReference type="ARBA" id="ARBA00022967"/>
    </source>
</evidence>
<keyword evidence="5 8" id="KW-0067">ATP-binding</keyword>
<dbReference type="RefSeq" id="WP_176801899.1">
    <property type="nucleotide sequence ID" value="NZ_JABXYJ010000001.1"/>
</dbReference>
<accession>A0A850QAP3</accession>
<dbReference type="InterPro" id="IPR017911">
    <property type="entry name" value="MacB-like_ATP-bd"/>
</dbReference>
<dbReference type="InterPro" id="IPR003593">
    <property type="entry name" value="AAA+_ATPase"/>
</dbReference>
<evidence type="ECO:0000256" key="4">
    <source>
        <dbReference type="ARBA" id="ARBA00022741"/>
    </source>
</evidence>
<evidence type="ECO:0000256" key="8">
    <source>
        <dbReference type="RuleBase" id="RU367068"/>
    </source>
</evidence>
<feature type="domain" description="ABC transporter" evidence="9">
    <location>
        <begin position="12"/>
        <end position="232"/>
    </location>
</feature>
<dbReference type="FunFam" id="3.40.50.300:FF:000230">
    <property type="entry name" value="Lipoprotein-releasing system ATP-binding protein LolD"/>
    <property type="match status" value="1"/>
</dbReference>
<dbReference type="PROSITE" id="PS50893">
    <property type="entry name" value="ABC_TRANSPORTER_2"/>
    <property type="match status" value="1"/>
</dbReference>
<dbReference type="SMART" id="SM00382">
    <property type="entry name" value="AAA"/>
    <property type="match status" value="1"/>
</dbReference>
<dbReference type="InterPro" id="IPR017871">
    <property type="entry name" value="ABC_transporter-like_CS"/>
</dbReference>
<dbReference type="PANTHER" id="PTHR24220:SF689">
    <property type="entry name" value="LIPOPROTEIN-RELEASING SYSTEM ATP-BINDING PROTEIN LOLD"/>
    <property type="match status" value="1"/>
</dbReference>
<dbReference type="EC" id="7.6.2.-" evidence="8"/>